<evidence type="ECO:0000313" key="2">
    <source>
        <dbReference type="Proteomes" id="UP001279734"/>
    </source>
</evidence>
<organism evidence="1 2">
    <name type="scientific">Nepenthes gracilis</name>
    <name type="common">Slender pitcher plant</name>
    <dbReference type="NCBI Taxonomy" id="150966"/>
    <lineage>
        <taxon>Eukaryota</taxon>
        <taxon>Viridiplantae</taxon>
        <taxon>Streptophyta</taxon>
        <taxon>Embryophyta</taxon>
        <taxon>Tracheophyta</taxon>
        <taxon>Spermatophyta</taxon>
        <taxon>Magnoliopsida</taxon>
        <taxon>eudicotyledons</taxon>
        <taxon>Gunneridae</taxon>
        <taxon>Pentapetalae</taxon>
        <taxon>Caryophyllales</taxon>
        <taxon>Nepenthaceae</taxon>
        <taxon>Nepenthes</taxon>
    </lineage>
</organism>
<dbReference type="AlphaFoldDB" id="A0AAD3RY64"/>
<dbReference type="Proteomes" id="UP001279734">
    <property type="component" value="Unassembled WGS sequence"/>
</dbReference>
<sequence>MDRCFIYRIPFVSTVRWTSHLPWLSAAVSRPQRHKHIGQQPYAVMERDVVEWLAAPLPGCKSLDLRVRMALFWSHLLAFLKNFFEKDTSWQLGRISTSYPGEDYELATLVSGLGGFSEAHCERATS</sequence>
<comment type="caution">
    <text evidence="1">The sequence shown here is derived from an EMBL/GenBank/DDBJ whole genome shotgun (WGS) entry which is preliminary data.</text>
</comment>
<accession>A0AAD3RY64</accession>
<dbReference type="EMBL" id="BSYO01000002">
    <property type="protein sequence ID" value="GMH00155.1"/>
    <property type="molecule type" value="Genomic_DNA"/>
</dbReference>
<evidence type="ECO:0000313" key="1">
    <source>
        <dbReference type="EMBL" id="GMH00155.1"/>
    </source>
</evidence>
<keyword evidence="2" id="KW-1185">Reference proteome</keyword>
<proteinExistence type="predicted"/>
<gene>
    <name evidence="1" type="ORF">Nepgr_001994</name>
</gene>
<name>A0AAD3RY64_NEPGR</name>
<protein>
    <submittedName>
        <fullName evidence="1">Uncharacterized protein</fullName>
    </submittedName>
</protein>
<reference evidence="1" key="1">
    <citation type="submission" date="2023-05" db="EMBL/GenBank/DDBJ databases">
        <title>Nepenthes gracilis genome sequencing.</title>
        <authorList>
            <person name="Fukushima K."/>
        </authorList>
    </citation>
    <scope>NUCLEOTIDE SEQUENCE</scope>
    <source>
        <strain evidence="1">SING2019-196</strain>
    </source>
</reference>